<accession>A0A2M6RB41</accession>
<gene>
    <name evidence="8" type="ORF">COT79_00660</name>
</gene>
<dbReference type="InterPro" id="IPR016095">
    <property type="entry name" value="Ribosomal_uL1_3-a/b-sand"/>
</dbReference>
<dbReference type="CDD" id="cd00403">
    <property type="entry name" value="Ribosomal_L1"/>
    <property type="match status" value="1"/>
</dbReference>
<dbReference type="PROSITE" id="PS01199">
    <property type="entry name" value="RIBOSOMAL_L1"/>
    <property type="match status" value="1"/>
</dbReference>
<dbReference type="InterPro" id="IPR028364">
    <property type="entry name" value="Ribosomal_uL1/biogenesis"/>
</dbReference>
<evidence type="ECO:0000313" key="9">
    <source>
        <dbReference type="Proteomes" id="UP000231162"/>
    </source>
</evidence>
<evidence type="ECO:0000256" key="2">
    <source>
        <dbReference type="ARBA" id="ARBA00022491"/>
    </source>
</evidence>
<keyword evidence="2" id="KW-0678">Repressor</keyword>
<evidence type="ECO:0000256" key="5">
    <source>
        <dbReference type="ARBA" id="ARBA00023274"/>
    </source>
</evidence>
<organism evidence="8 9">
    <name type="scientific">Candidatus Berkelbacteria bacterium CG10_big_fil_rev_8_21_14_0_10_43_14</name>
    <dbReference type="NCBI Taxonomy" id="1974515"/>
    <lineage>
        <taxon>Bacteria</taxon>
        <taxon>Candidatus Berkelbacteria</taxon>
    </lineage>
</organism>
<sequence>MGRTRGIVIGEEVENSSKLKSQNAKVVEKKEKKEKEPKAELHVEPVLDDQSDTVLERDTLKESVESPADEKPLEKKVVKRVTHNSKKKRSHSSHYMSARNVIDANKKYSVSDALELLKKTSYTKFDGTVEIHVRTIAKKGQDPLRGLVSLPSGAPKQKKIVVADDALIETIKSGKINFDILLAMPAMMPKLALVAKILGPKGLMPSPKSGTVVDDPKTALQELSSGKVEYKTDSLGNIHLGIGKVSWDSAQLIANVDVFLKVIPVNRIGSIALCSTMGPSIKIK</sequence>
<dbReference type="SUPFAM" id="SSF56808">
    <property type="entry name" value="Ribosomal protein L1"/>
    <property type="match status" value="1"/>
</dbReference>
<name>A0A2M6RB41_9BACT</name>
<comment type="similarity">
    <text evidence="1 6">Belongs to the universal ribosomal protein uL1 family.</text>
</comment>
<dbReference type="Gene3D" id="3.40.50.790">
    <property type="match status" value="2"/>
</dbReference>
<keyword evidence="4 6" id="KW-0689">Ribosomal protein</keyword>
<feature type="compositionally biased region" description="Basic and acidic residues" evidence="7">
    <location>
        <begin position="26"/>
        <end position="45"/>
    </location>
</feature>
<proteinExistence type="inferred from homology"/>
<dbReference type="GO" id="GO:0003723">
    <property type="term" value="F:RNA binding"/>
    <property type="evidence" value="ECO:0007669"/>
    <property type="project" value="InterPro"/>
</dbReference>
<dbReference type="GO" id="GO:0006412">
    <property type="term" value="P:translation"/>
    <property type="evidence" value="ECO:0007669"/>
    <property type="project" value="InterPro"/>
</dbReference>
<dbReference type="AlphaFoldDB" id="A0A2M6RB41"/>
<feature type="region of interest" description="Disordered" evidence="7">
    <location>
        <begin position="15"/>
        <end position="54"/>
    </location>
</feature>
<dbReference type="GO" id="GO:0015934">
    <property type="term" value="C:large ribosomal subunit"/>
    <property type="evidence" value="ECO:0007669"/>
    <property type="project" value="InterPro"/>
</dbReference>
<evidence type="ECO:0000256" key="7">
    <source>
        <dbReference type="SAM" id="MobiDB-lite"/>
    </source>
</evidence>
<evidence type="ECO:0000256" key="6">
    <source>
        <dbReference type="RuleBase" id="RU000659"/>
    </source>
</evidence>
<evidence type="ECO:0000313" key="8">
    <source>
        <dbReference type="EMBL" id="PIS07161.1"/>
    </source>
</evidence>
<protein>
    <recommendedName>
        <fullName evidence="6">Ribosomal protein</fullName>
    </recommendedName>
</protein>
<dbReference type="EMBL" id="PEZX01000013">
    <property type="protein sequence ID" value="PIS07161.1"/>
    <property type="molecule type" value="Genomic_DNA"/>
</dbReference>
<dbReference type="Gene3D" id="3.30.190.20">
    <property type="match status" value="2"/>
</dbReference>
<evidence type="ECO:0000256" key="1">
    <source>
        <dbReference type="ARBA" id="ARBA00010531"/>
    </source>
</evidence>
<evidence type="ECO:0000256" key="3">
    <source>
        <dbReference type="ARBA" id="ARBA00022845"/>
    </source>
</evidence>
<dbReference type="GO" id="GO:0006417">
    <property type="term" value="P:regulation of translation"/>
    <property type="evidence" value="ECO:0007669"/>
    <property type="project" value="UniProtKB-KW"/>
</dbReference>
<dbReference type="InterPro" id="IPR023673">
    <property type="entry name" value="Ribosomal_uL1_CS"/>
</dbReference>
<dbReference type="InterPro" id="IPR023674">
    <property type="entry name" value="Ribosomal_uL1-like"/>
</dbReference>
<keyword evidence="3" id="KW-0810">Translation regulation</keyword>
<dbReference type="GO" id="GO:0003735">
    <property type="term" value="F:structural constituent of ribosome"/>
    <property type="evidence" value="ECO:0007669"/>
    <property type="project" value="InterPro"/>
</dbReference>
<dbReference type="Pfam" id="PF00687">
    <property type="entry name" value="Ribosomal_L1"/>
    <property type="match status" value="1"/>
</dbReference>
<dbReference type="PANTHER" id="PTHR36427:SF3">
    <property type="entry name" value="LARGE RIBOSOMAL SUBUNIT PROTEIN UL1M"/>
    <property type="match status" value="1"/>
</dbReference>
<reference evidence="9" key="1">
    <citation type="submission" date="2017-09" db="EMBL/GenBank/DDBJ databases">
        <title>Depth-based differentiation of microbial function through sediment-hosted aquifers and enrichment of novel symbionts in the deep terrestrial subsurface.</title>
        <authorList>
            <person name="Probst A.J."/>
            <person name="Ladd B."/>
            <person name="Jarett J.K."/>
            <person name="Geller-Mcgrath D.E."/>
            <person name="Sieber C.M.K."/>
            <person name="Emerson J.B."/>
            <person name="Anantharaman K."/>
            <person name="Thomas B.C."/>
            <person name="Malmstrom R."/>
            <person name="Stieglmeier M."/>
            <person name="Klingl A."/>
            <person name="Woyke T."/>
            <person name="Ryan C.M."/>
            <person name="Banfield J.F."/>
        </authorList>
    </citation>
    <scope>NUCLEOTIDE SEQUENCE [LARGE SCALE GENOMIC DNA]</scope>
</reference>
<keyword evidence="5 6" id="KW-0687">Ribonucleoprotein</keyword>
<dbReference type="Proteomes" id="UP000231162">
    <property type="component" value="Unassembled WGS sequence"/>
</dbReference>
<dbReference type="PANTHER" id="PTHR36427">
    <property type="entry name" value="54S RIBOSOMAL PROTEIN L1, MITOCHONDRIAL"/>
    <property type="match status" value="1"/>
</dbReference>
<evidence type="ECO:0000256" key="4">
    <source>
        <dbReference type="ARBA" id="ARBA00022980"/>
    </source>
</evidence>
<comment type="caution">
    <text evidence="8">The sequence shown here is derived from an EMBL/GenBank/DDBJ whole genome shotgun (WGS) entry which is preliminary data.</text>
</comment>